<comment type="caution">
    <text evidence="2">The sequence shown here is derived from an EMBL/GenBank/DDBJ whole genome shotgun (WGS) entry which is preliminary data.</text>
</comment>
<sequence length="143" mass="15588">MTIADVLTREQNGIFHCGGARVRAYRRQLATVVTIRGEIDAFNAEQLGEHIRRFILGEDHVVLDMGDVSQFAEAGISLLETFDEDCRAAGVQWTLVASPAVTESLGVGGTELSGTRSVHEALHDVADSIARRRRLALSLLRTS</sequence>
<feature type="domain" description="STAS" evidence="1">
    <location>
        <begin position="20"/>
        <end position="97"/>
    </location>
</feature>
<accession>A0A1X0IA94</accession>
<dbReference type="InterPro" id="IPR002645">
    <property type="entry name" value="STAS_dom"/>
</dbReference>
<evidence type="ECO:0000313" key="3">
    <source>
        <dbReference type="Proteomes" id="UP000192513"/>
    </source>
</evidence>
<evidence type="ECO:0000313" key="2">
    <source>
        <dbReference type="EMBL" id="ORB40364.1"/>
    </source>
</evidence>
<dbReference type="SUPFAM" id="SSF52091">
    <property type="entry name" value="SpoIIaa-like"/>
    <property type="match status" value="1"/>
</dbReference>
<evidence type="ECO:0000259" key="1">
    <source>
        <dbReference type="PROSITE" id="PS50801"/>
    </source>
</evidence>
<dbReference type="Gene3D" id="3.30.750.24">
    <property type="entry name" value="STAS domain"/>
    <property type="match status" value="1"/>
</dbReference>
<gene>
    <name evidence="2" type="ORF">BST39_13625</name>
</gene>
<keyword evidence="3" id="KW-1185">Reference proteome</keyword>
<name>A0A1X0IA94_9MYCO</name>
<dbReference type="EMBL" id="MVIE01000015">
    <property type="protein sequence ID" value="ORB40364.1"/>
    <property type="molecule type" value="Genomic_DNA"/>
</dbReference>
<dbReference type="PROSITE" id="PS50801">
    <property type="entry name" value="STAS"/>
    <property type="match status" value="1"/>
</dbReference>
<protein>
    <submittedName>
        <fullName evidence="2">STAS domain-containing protein</fullName>
    </submittedName>
</protein>
<organism evidence="2 3">
    <name type="scientific">Mycobacterium paraseoulense</name>
    <dbReference type="NCBI Taxonomy" id="590652"/>
    <lineage>
        <taxon>Bacteria</taxon>
        <taxon>Bacillati</taxon>
        <taxon>Actinomycetota</taxon>
        <taxon>Actinomycetes</taxon>
        <taxon>Mycobacteriales</taxon>
        <taxon>Mycobacteriaceae</taxon>
        <taxon>Mycobacterium</taxon>
    </lineage>
</organism>
<dbReference type="OrthoDB" id="4735650at2"/>
<dbReference type="RefSeq" id="WP_083172279.1">
    <property type="nucleotide sequence ID" value="NZ_AP022619.1"/>
</dbReference>
<reference evidence="2 3" key="1">
    <citation type="submission" date="2017-02" db="EMBL/GenBank/DDBJ databases">
        <title>The new phylogeny of genus Mycobacterium.</title>
        <authorList>
            <person name="Tortoli E."/>
            <person name="Trovato A."/>
            <person name="Cirillo D.M."/>
        </authorList>
    </citation>
    <scope>NUCLEOTIDE SEQUENCE [LARGE SCALE GENOMIC DNA]</scope>
    <source>
        <strain evidence="2 3">DSM 45000</strain>
    </source>
</reference>
<dbReference type="AlphaFoldDB" id="A0A1X0IA94"/>
<dbReference type="CDD" id="cd07043">
    <property type="entry name" value="STAS_anti-anti-sigma_factors"/>
    <property type="match status" value="1"/>
</dbReference>
<dbReference type="Proteomes" id="UP000192513">
    <property type="component" value="Unassembled WGS sequence"/>
</dbReference>
<dbReference type="InterPro" id="IPR036513">
    <property type="entry name" value="STAS_dom_sf"/>
</dbReference>
<dbReference type="STRING" id="590652.BST39_13625"/>
<proteinExistence type="predicted"/>
<dbReference type="Pfam" id="PF01740">
    <property type="entry name" value="STAS"/>
    <property type="match status" value="1"/>
</dbReference>